<dbReference type="RefSeq" id="WP_055536785.1">
    <property type="nucleotide sequence ID" value="NZ_JAMGBG010000019.1"/>
</dbReference>
<keyword evidence="1 3" id="KW-0560">Oxidoreductase</keyword>
<dbReference type="Gene3D" id="2.30.110.10">
    <property type="entry name" value="Electron Transport, Fmn-binding Protein, Chain A"/>
    <property type="match status" value="1"/>
</dbReference>
<reference evidence="3 4" key="1">
    <citation type="submission" date="2024-06" db="EMBL/GenBank/DDBJ databases">
        <title>The Natural Products Discovery Center: Release of the First 8490 Sequenced Strains for Exploring Actinobacteria Biosynthetic Diversity.</title>
        <authorList>
            <person name="Kalkreuter E."/>
            <person name="Kautsar S.A."/>
            <person name="Yang D."/>
            <person name="Bader C.D."/>
            <person name="Teijaro C.N."/>
            <person name="Fluegel L."/>
            <person name="Davis C.M."/>
            <person name="Simpson J.R."/>
            <person name="Lauterbach L."/>
            <person name="Steele A.D."/>
            <person name="Gui C."/>
            <person name="Meng S."/>
            <person name="Li G."/>
            <person name="Viehrig K."/>
            <person name="Ye F."/>
            <person name="Su P."/>
            <person name="Kiefer A.F."/>
            <person name="Nichols A."/>
            <person name="Cepeda A.J."/>
            <person name="Yan W."/>
            <person name="Fan B."/>
            <person name="Jiang Y."/>
            <person name="Adhikari A."/>
            <person name="Zheng C.-J."/>
            <person name="Schuster L."/>
            <person name="Cowan T.M."/>
            <person name="Smanski M.J."/>
            <person name="Chevrette M.G."/>
            <person name="De Carvalho L.P.S."/>
            <person name="Shen B."/>
        </authorList>
    </citation>
    <scope>NUCLEOTIDE SEQUENCE [LARGE SCALE GENOMIC DNA]</scope>
    <source>
        <strain evidence="3 4">NPDC046851</strain>
    </source>
</reference>
<evidence type="ECO:0000313" key="3">
    <source>
        <dbReference type="EMBL" id="MEU6804422.1"/>
    </source>
</evidence>
<dbReference type="PANTHER" id="PTHR30466">
    <property type="entry name" value="FLAVIN REDUCTASE"/>
    <property type="match status" value="1"/>
</dbReference>
<dbReference type="SMART" id="SM00903">
    <property type="entry name" value="Flavin_Reduct"/>
    <property type="match status" value="1"/>
</dbReference>
<dbReference type="SUPFAM" id="SSF50475">
    <property type="entry name" value="FMN-binding split barrel"/>
    <property type="match status" value="1"/>
</dbReference>
<dbReference type="EC" id="1.-.-.-" evidence="3"/>
<name>A0ABV3B4R0_9ACTN</name>
<keyword evidence="4" id="KW-1185">Reference proteome</keyword>
<dbReference type="InterPro" id="IPR002563">
    <property type="entry name" value="Flavin_Rdtase-like_dom"/>
</dbReference>
<dbReference type="PANTHER" id="PTHR30466:SF1">
    <property type="entry name" value="FMN REDUCTASE (NADH) RUTF"/>
    <property type="match status" value="1"/>
</dbReference>
<evidence type="ECO:0000256" key="1">
    <source>
        <dbReference type="ARBA" id="ARBA00023002"/>
    </source>
</evidence>
<organism evidence="3 4">
    <name type="scientific">Streptomyces neyagawaensis</name>
    <dbReference type="NCBI Taxonomy" id="42238"/>
    <lineage>
        <taxon>Bacteria</taxon>
        <taxon>Bacillati</taxon>
        <taxon>Actinomycetota</taxon>
        <taxon>Actinomycetes</taxon>
        <taxon>Kitasatosporales</taxon>
        <taxon>Streptomycetaceae</taxon>
        <taxon>Streptomyces</taxon>
    </lineage>
</organism>
<evidence type="ECO:0000313" key="4">
    <source>
        <dbReference type="Proteomes" id="UP001551189"/>
    </source>
</evidence>
<dbReference type="InterPro" id="IPR050268">
    <property type="entry name" value="NADH-dep_flavin_reductase"/>
</dbReference>
<accession>A0ABV3B4R0</accession>
<proteinExistence type="predicted"/>
<comment type="caution">
    <text evidence="3">The sequence shown here is derived from an EMBL/GenBank/DDBJ whole genome shotgun (WGS) entry which is preliminary data.</text>
</comment>
<protein>
    <submittedName>
        <fullName evidence="3">Flavin reductase family protein</fullName>
        <ecNumber evidence="3">1.-.-.-</ecNumber>
    </submittedName>
</protein>
<dbReference type="GO" id="GO:0016491">
    <property type="term" value="F:oxidoreductase activity"/>
    <property type="evidence" value="ECO:0007669"/>
    <property type="project" value="UniProtKB-KW"/>
</dbReference>
<dbReference type="EMBL" id="JBEYXT010000139">
    <property type="protein sequence ID" value="MEU6804422.1"/>
    <property type="molecule type" value="Genomic_DNA"/>
</dbReference>
<feature type="domain" description="Flavin reductase like" evidence="2">
    <location>
        <begin position="13"/>
        <end position="156"/>
    </location>
</feature>
<dbReference type="InterPro" id="IPR012349">
    <property type="entry name" value="Split_barrel_FMN-bd"/>
</dbReference>
<gene>
    <name evidence="3" type="ORF">ABZ931_25945</name>
</gene>
<dbReference type="Proteomes" id="UP001551189">
    <property type="component" value="Unassembled WGS sequence"/>
</dbReference>
<sequence length="168" mass="17621">MSAVAPSDFTRAMAQVPSPVTIVTTTDGSGRRWGFTASSFSSLSLDPPLVLVCPAKSAGSHDTFVAAERFMINILSAEQAAIARHFARSGHDKFTTGDMVPCELDLPGLPGATARLACTAHAVLDGGDHSILVGRVEAVYVGDQEPLVYHNRTFTRPEAASPALAAAR</sequence>
<evidence type="ECO:0000259" key="2">
    <source>
        <dbReference type="SMART" id="SM00903"/>
    </source>
</evidence>
<dbReference type="Pfam" id="PF01613">
    <property type="entry name" value="Flavin_Reduct"/>
    <property type="match status" value="1"/>
</dbReference>